<dbReference type="InParanoid" id="F0YI95"/>
<keyword evidence="2" id="KW-1185">Reference proteome</keyword>
<evidence type="ECO:0000313" key="1">
    <source>
        <dbReference type="EMBL" id="EGB05206.1"/>
    </source>
</evidence>
<sequence>MPSDMPPGCPQTSCPLQQVLRVPLMFNGDTHTPPTPTPAGWTTGHAVGFGSENNQTPQCCTFLMCVEAELEGRQNMKDLILVAKHAFGHGSRCNHVDIVTVPDEHGGGKEHILHPVGSGTSGVGGSLYLRAGSVSGNTNGGATYINAGHGSANDGQVYVRHGTSAIISISSTSFSASHTSGSVAASSGISIASGAIVTLSGDSGVTFSSSYVYGFERTTSAATFRDYHTIQFKSDCYQHLMGNRQDQVLGRLCIGTFRPRGPMDWIGYNSTAAEVLSPQPLSHARGAWVRRGPAQSRSAIAPAIIAAPVTQGELPVWRIAGLVPLYGA</sequence>
<accession>F0YI95</accession>
<protein>
    <submittedName>
        <fullName evidence="1">Uncharacterized protein</fullName>
    </submittedName>
</protein>
<dbReference type="GeneID" id="20225879"/>
<dbReference type="EMBL" id="GL833143">
    <property type="protein sequence ID" value="EGB05206.1"/>
    <property type="molecule type" value="Genomic_DNA"/>
</dbReference>
<reference evidence="1 2" key="1">
    <citation type="journal article" date="2011" name="Proc. Natl. Acad. Sci. U.S.A.">
        <title>Niche of harmful alga Aureococcus anophagefferens revealed through ecogenomics.</title>
        <authorList>
            <person name="Gobler C.J."/>
            <person name="Berry D.L."/>
            <person name="Dyhrman S.T."/>
            <person name="Wilhelm S.W."/>
            <person name="Salamov A."/>
            <person name="Lobanov A.V."/>
            <person name="Zhang Y."/>
            <person name="Collier J.L."/>
            <person name="Wurch L.L."/>
            <person name="Kustka A.B."/>
            <person name="Dill B.D."/>
            <person name="Shah M."/>
            <person name="VerBerkmoes N.C."/>
            <person name="Kuo A."/>
            <person name="Terry A."/>
            <person name="Pangilinan J."/>
            <person name="Lindquist E.A."/>
            <person name="Lucas S."/>
            <person name="Paulsen I.T."/>
            <person name="Hattenrath-Lehmann T.K."/>
            <person name="Talmage S.C."/>
            <person name="Walker E.A."/>
            <person name="Koch F."/>
            <person name="Burson A.M."/>
            <person name="Marcoval M.A."/>
            <person name="Tang Y.Z."/>
            <person name="Lecleir G.R."/>
            <person name="Coyne K.J."/>
            <person name="Berg G.M."/>
            <person name="Bertrand E.M."/>
            <person name="Saito M.A."/>
            <person name="Gladyshev V.N."/>
            <person name="Grigoriev I.V."/>
        </authorList>
    </citation>
    <scope>NUCLEOTIDE SEQUENCE [LARGE SCALE GENOMIC DNA]</scope>
    <source>
        <strain evidence="2">CCMP 1984</strain>
    </source>
</reference>
<gene>
    <name evidence="1" type="ORF">AURANDRAFT_66637</name>
</gene>
<dbReference type="KEGG" id="aaf:AURANDRAFT_66637"/>
<evidence type="ECO:0000313" key="2">
    <source>
        <dbReference type="Proteomes" id="UP000002729"/>
    </source>
</evidence>
<proteinExistence type="predicted"/>
<dbReference type="RefSeq" id="XP_009040107.1">
    <property type="nucleotide sequence ID" value="XM_009041859.1"/>
</dbReference>
<name>F0YI95_AURAN</name>
<dbReference type="AlphaFoldDB" id="F0YI95"/>
<dbReference type="Proteomes" id="UP000002729">
    <property type="component" value="Unassembled WGS sequence"/>
</dbReference>
<organism evidence="2">
    <name type="scientific">Aureococcus anophagefferens</name>
    <name type="common">Harmful bloom alga</name>
    <dbReference type="NCBI Taxonomy" id="44056"/>
    <lineage>
        <taxon>Eukaryota</taxon>
        <taxon>Sar</taxon>
        <taxon>Stramenopiles</taxon>
        <taxon>Ochrophyta</taxon>
        <taxon>Pelagophyceae</taxon>
        <taxon>Pelagomonadales</taxon>
        <taxon>Pelagomonadaceae</taxon>
        <taxon>Aureococcus</taxon>
    </lineage>
</organism>